<dbReference type="AlphaFoldDB" id="A0A1Y1SHL0"/>
<dbReference type="EMBL" id="AQQV01000001">
    <property type="protein sequence ID" value="ORE89144.1"/>
    <property type="molecule type" value="Genomic_DNA"/>
</dbReference>
<evidence type="ECO:0000313" key="1">
    <source>
        <dbReference type="EMBL" id="ORE89144.1"/>
    </source>
</evidence>
<dbReference type="GO" id="GO:0008168">
    <property type="term" value="F:methyltransferase activity"/>
    <property type="evidence" value="ECO:0007669"/>
    <property type="project" value="UniProtKB-KW"/>
</dbReference>
<dbReference type="OrthoDB" id="939937at2"/>
<proteinExistence type="predicted"/>
<gene>
    <name evidence="1" type="ORF">ATO7_04675</name>
</gene>
<evidence type="ECO:0000313" key="2">
    <source>
        <dbReference type="Proteomes" id="UP000192342"/>
    </source>
</evidence>
<protein>
    <submittedName>
        <fullName evidence="1">Type 11 methyltransferase</fullName>
    </submittedName>
</protein>
<reference evidence="1 2" key="1">
    <citation type="submission" date="2013-04" db="EMBL/GenBank/DDBJ databases">
        <title>Oceanococcus atlanticus 22II-S10r2 Genome Sequencing.</title>
        <authorList>
            <person name="Lai Q."/>
            <person name="Li G."/>
            <person name="Shao Z."/>
        </authorList>
    </citation>
    <scope>NUCLEOTIDE SEQUENCE [LARGE SCALE GENOMIC DNA]</scope>
    <source>
        <strain evidence="1 2">22II-S10r2</strain>
    </source>
</reference>
<dbReference type="Pfam" id="PF13489">
    <property type="entry name" value="Methyltransf_23"/>
    <property type="match status" value="1"/>
</dbReference>
<accession>A0A1Y1SHL0</accession>
<dbReference type="STRING" id="1317117.ATO7_04675"/>
<keyword evidence="2" id="KW-1185">Reference proteome</keyword>
<dbReference type="CDD" id="cd02440">
    <property type="entry name" value="AdoMet_MTases"/>
    <property type="match status" value="1"/>
</dbReference>
<name>A0A1Y1SHL0_9GAMM</name>
<dbReference type="Proteomes" id="UP000192342">
    <property type="component" value="Unassembled WGS sequence"/>
</dbReference>
<dbReference type="RefSeq" id="WP_083559996.1">
    <property type="nucleotide sequence ID" value="NZ_AQQV01000001.1"/>
</dbReference>
<sequence>MTSAQDFTEMDAAEESIAWWYWNRQAIFKLRAALVQALTACKAGSGAPVLDYGCGNRAYQGVVQACDLNYVAADMPGNTHADIVLNEHGEIPLDQQRYDIVLSAQVLEHVPSPAKYLAEAWRVLKPGGSLVLSTHGVWVYHPSPLDLWRWTADGLRATVAEQGFEVNEVRGVMGLLPMSIQLFQDAVRTRLPTWLSKPLCGLCQLLIGWTDRLHKDSGRARDAMIFVVRATKPS</sequence>
<comment type="caution">
    <text evidence="1">The sequence shown here is derived from an EMBL/GenBank/DDBJ whole genome shotgun (WGS) entry which is preliminary data.</text>
</comment>
<dbReference type="Gene3D" id="3.40.50.150">
    <property type="entry name" value="Vaccinia Virus protein VP39"/>
    <property type="match status" value="1"/>
</dbReference>
<organism evidence="1 2">
    <name type="scientific">Oceanococcus atlanticus</name>
    <dbReference type="NCBI Taxonomy" id="1317117"/>
    <lineage>
        <taxon>Bacteria</taxon>
        <taxon>Pseudomonadati</taxon>
        <taxon>Pseudomonadota</taxon>
        <taxon>Gammaproteobacteria</taxon>
        <taxon>Chromatiales</taxon>
        <taxon>Oceanococcaceae</taxon>
        <taxon>Oceanococcus</taxon>
    </lineage>
</organism>
<dbReference type="SUPFAM" id="SSF53335">
    <property type="entry name" value="S-adenosyl-L-methionine-dependent methyltransferases"/>
    <property type="match status" value="1"/>
</dbReference>
<dbReference type="InterPro" id="IPR029063">
    <property type="entry name" value="SAM-dependent_MTases_sf"/>
</dbReference>
<keyword evidence="1" id="KW-0808">Transferase</keyword>
<keyword evidence="1" id="KW-0489">Methyltransferase</keyword>
<dbReference type="GO" id="GO:0032259">
    <property type="term" value="P:methylation"/>
    <property type="evidence" value="ECO:0007669"/>
    <property type="project" value="UniProtKB-KW"/>
</dbReference>